<dbReference type="ExpressionAtlas" id="A0A3L6DJ24">
    <property type="expression patterns" value="baseline and differential"/>
</dbReference>
<reference evidence="1 2" key="1">
    <citation type="journal article" date="2018" name="Nat. Genet.">
        <title>Extensive intraspecific gene order and gene structural variations between Mo17 and other maize genomes.</title>
        <authorList>
            <person name="Sun S."/>
            <person name="Zhou Y."/>
            <person name="Chen J."/>
            <person name="Shi J."/>
            <person name="Zhao H."/>
            <person name="Zhao H."/>
            <person name="Song W."/>
            <person name="Zhang M."/>
            <person name="Cui Y."/>
            <person name="Dong X."/>
            <person name="Liu H."/>
            <person name="Ma X."/>
            <person name="Jiao Y."/>
            <person name="Wang B."/>
            <person name="Wei X."/>
            <person name="Stein J.C."/>
            <person name="Glaubitz J.C."/>
            <person name="Lu F."/>
            <person name="Yu G."/>
            <person name="Liang C."/>
            <person name="Fengler K."/>
            <person name="Li B."/>
            <person name="Rafalski A."/>
            <person name="Schnable P.S."/>
            <person name="Ware D.H."/>
            <person name="Buckler E.S."/>
            <person name="Lai J."/>
        </authorList>
    </citation>
    <scope>NUCLEOTIDE SEQUENCE [LARGE SCALE GENOMIC DNA]</scope>
    <source>
        <strain evidence="2">cv. Missouri 17</strain>
        <tissue evidence="1">Seedling</tissue>
    </source>
</reference>
<dbReference type="Proteomes" id="UP000251960">
    <property type="component" value="Chromosome 8"/>
</dbReference>
<dbReference type="EMBL" id="NCVQ01000009">
    <property type="protein sequence ID" value="PWZ08574.1"/>
    <property type="molecule type" value="Genomic_DNA"/>
</dbReference>
<organism evidence="1 2">
    <name type="scientific">Zea mays</name>
    <name type="common">Maize</name>
    <dbReference type="NCBI Taxonomy" id="4577"/>
    <lineage>
        <taxon>Eukaryota</taxon>
        <taxon>Viridiplantae</taxon>
        <taxon>Streptophyta</taxon>
        <taxon>Embryophyta</taxon>
        <taxon>Tracheophyta</taxon>
        <taxon>Spermatophyta</taxon>
        <taxon>Magnoliopsida</taxon>
        <taxon>Liliopsida</taxon>
        <taxon>Poales</taxon>
        <taxon>Poaceae</taxon>
        <taxon>PACMAD clade</taxon>
        <taxon>Panicoideae</taxon>
        <taxon>Andropogonodae</taxon>
        <taxon>Andropogoneae</taxon>
        <taxon>Tripsacinae</taxon>
        <taxon>Zea</taxon>
    </lineage>
</organism>
<comment type="caution">
    <text evidence="1">The sequence shown here is derived from an EMBL/GenBank/DDBJ whole genome shotgun (WGS) entry which is preliminary data.</text>
</comment>
<proteinExistence type="predicted"/>
<evidence type="ECO:0008006" key="3">
    <source>
        <dbReference type="Google" id="ProtNLM"/>
    </source>
</evidence>
<evidence type="ECO:0000313" key="1">
    <source>
        <dbReference type="EMBL" id="PWZ08574.1"/>
    </source>
</evidence>
<sequence length="578" mass="67931">MPMSSPDLSPEMSTQQVHMACVMQGRRVGVAYYDSDTRQLFVLEIWEDSVGEFPLIDLDGNDEAPVVKLTKSSTFSYEQAWHSDQIRYALVQNCFTLVHNKVTRTKWWKLKGDVAQTFKERDIEEGPWAEEGDTNIMWRKMATCIRKIASEEFGLSQGNRRKVKDTWWWNEDVQKAIKEKIDCYKRLHHDKCADKIEKYRIAKKSAKRAVSRARGQAYDDLYQRLNTKQGEKDIYRMAKIRERKTRDVNQVKCIKDEANQLLVKNEEMKNRWKEHFNKLFNGGNESSTIELDEPFDDNNRGFVRRIQEYEVKEALKRMKVGKAMGPDGIPIEEIRSGVSQKLELWRQTLEAKGFRLSRSKTEYMKCDFSAMGYEDGDVSLDGQVVPKKDTFRYLGSMLQKEGDIDDDVSHRIKAGWLKKREAACVLCDPRVPHKLKGKFYRTAIRPAMLYGAECWPTKRRHVQQLSVAEMRMLRWICGHTRRDRVRNDDIRERVGVTPIEEKLMQHRLRWFGYIQRRPEEAPVHIGIIRRPENVKRGRGRPTLTWTEAVKRDLKEWNIDKELAVDRKGWKCAIHVPEP</sequence>
<dbReference type="PANTHER" id="PTHR46238">
    <property type="entry name" value="REVERSE TRANSCRIPTASE DOMAIN-CONTAINING PROTEIN"/>
    <property type="match status" value="1"/>
</dbReference>
<gene>
    <name evidence="1" type="ORF">Zm00014a_040655</name>
</gene>
<protein>
    <recommendedName>
        <fullName evidence="3">Retrovirus-related Pol polyprotein LINE-1</fullName>
    </recommendedName>
</protein>
<name>A0A3L6DJ24_MAIZE</name>
<dbReference type="PANTHER" id="PTHR46238:SF11">
    <property type="entry name" value="AGAMOUS-LIKE MADS-BOX PROTEIN AGL16"/>
    <property type="match status" value="1"/>
</dbReference>
<evidence type="ECO:0000313" key="2">
    <source>
        <dbReference type="Proteomes" id="UP000251960"/>
    </source>
</evidence>
<accession>A0A3L6DJ24</accession>
<dbReference type="AlphaFoldDB" id="A0A3L6DJ24"/>